<feature type="region of interest" description="Disordered" evidence="1">
    <location>
        <begin position="1"/>
        <end position="20"/>
    </location>
</feature>
<name>A0AAD7HNH8_9AGAR</name>
<feature type="region of interest" description="Disordered" evidence="1">
    <location>
        <begin position="63"/>
        <end position="101"/>
    </location>
</feature>
<dbReference type="InterPro" id="IPR029058">
    <property type="entry name" value="AB_hydrolase_fold"/>
</dbReference>
<dbReference type="AlphaFoldDB" id="A0AAD7HNH8"/>
<protein>
    <submittedName>
        <fullName evidence="2">Alpha/beta hydrolase family-domain-containing protein</fullName>
    </submittedName>
</protein>
<organism evidence="2 3">
    <name type="scientific">Mycena maculata</name>
    <dbReference type="NCBI Taxonomy" id="230809"/>
    <lineage>
        <taxon>Eukaryota</taxon>
        <taxon>Fungi</taxon>
        <taxon>Dikarya</taxon>
        <taxon>Basidiomycota</taxon>
        <taxon>Agaricomycotina</taxon>
        <taxon>Agaricomycetes</taxon>
        <taxon>Agaricomycetidae</taxon>
        <taxon>Agaricales</taxon>
        <taxon>Marasmiineae</taxon>
        <taxon>Mycenaceae</taxon>
        <taxon>Mycena</taxon>
    </lineage>
</organism>
<keyword evidence="2" id="KW-0378">Hydrolase</keyword>
<sequence length="450" mass="48208">MSTYSPPVYPRSATRDSYPPLLPIYPPPVSAYPNPFPTPPQPLPFPNPRYAVSTHLVPAAHLRCTPLAPPPPGPAPASASKEERRARNAERGAWVEQQAQAPRGRHERVLWSAVNRYVHRDPGASATGTTLFLAHANGFPKETWEPALLDLLTSPAGGAVDEIWAWEATHHGASCVLNLNVLNTPLSACDWSDDARDVLNFLLHFLPSSVAPDALPAVLPRVAPEESALRKVRGFPERRLLAAGHSFGGCSCTWAALTHPRLFTALTLVDPVLVRFGPAINPKDPNGPALIGGAISRRDSWASREEAAASFAASPFFAAWDPRVLAAYVAHGLTPVSASSSAVRLAMPPLQEALVFAGTPTSGRAWDMLPGLDARIPLRWVVPGKAGEPEIGGPGGTQERVWRRPANASNVRIAEAGHLIVQQAPHEIAREVGRMVEASVADWGPPTAKL</sequence>
<dbReference type="GO" id="GO:0016787">
    <property type="term" value="F:hydrolase activity"/>
    <property type="evidence" value="ECO:0007669"/>
    <property type="project" value="UniProtKB-KW"/>
</dbReference>
<accession>A0AAD7HNH8</accession>
<evidence type="ECO:0000313" key="2">
    <source>
        <dbReference type="EMBL" id="KAJ7724481.1"/>
    </source>
</evidence>
<proteinExistence type="predicted"/>
<gene>
    <name evidence="2" type="ORF">DFH07DRAFT_897255</name>
</gene>
<dbReference type="Gene3D" id="3.40.50.1820">
    <property type="entry name" value="alpha/beta hydrolase"/>
    <property type="match status" value="1"/>
</dbReference>
<reference evidence="2" key="1">
    <citation type="submission" date="2023-03" db="EMBL/GenBank/DDBJ databases">
        <title>Massive genome expansion in bonnet fungi (Mycena s.s.) driven by repeated elements and novel gene families across ecological guilds.</title>
        <authorList>
            <consortium name="Lawrence Berkeley National Laboratory"/>
            <person name="Harder C.B."/>
            <person name="Miyauchi S."/>
            <person name="Viragh M."/>
            <person name="Kuo A."/>
            <person name="Thoen E."/>
            <person name="Andreopoulos B."/>
            <person name="Lu D."/>
            <person name="Skrede I."/>
            <person name="Drula E."/>
            <person name="Henrissat B."/>
            <person name="Morin E."/>
            <person name="Kohler A."/>
            <person name="Barry K."/>
            <person name="LaButti K."/>
            <person name="Morin E."/>
            <person name="Salamov A."/>
            <person name="Lipzen A."/>
            <person name="Mereny Z."/>
            <person name="Hegedus B."/>
            <person name="Baldrian P."/>
            <person name="Stursova M."/>
            <person name="Weitz H."/>
            <person name="Taylor A."/>
            <person name="Grigoriev I.V."/>
            <person name="Nagy L.G."/>
            <person name="Martin F."/>
            <person name="Kauserud H."/>
        </authorList>
    </citation>
    <scope>NUCLEOTIDE SEQUENCE</scope>
    <source>
        <strain evidence="2">CBHHK188m</strain>
    </source>
</reference>
<dbReference type="EMBL" id="JARJLG010000238">
    <property type="protein sequence ID" value="KAJ7724481.1"/>
    <property type="molecule type" value="Genomic_DNA"/>
</dbReference>
<feature type="compositionally biased region" description="Basic and acidic residues" evidence="1">
    <location>
        <begin position="80"/>
        <end position="90"/>
    </location>
</feature>
<dbReference type="SUPFAM" id="SSF53474">
    <property type="entry name" value="alpha/beta-Hydrolases"/>
    <property type="match status" value="1"/>
</dbReference>
<comment type="caution">
    <text evidence="2">The sequence shown here is derived from an EMBL/GenBank/DDBJ whole genome shotgun (WGS) entry which is preliminary data.</text>
</comment>
<evidence type="ECO:0000256" key="1">
    <source>
        <dbReference type="SAM" id="MobiDB-lite"/>
    </source>
</evidence>
<keyword evidence="3" id="KW-1185">Reference proteome</keyword>
<dbReference type="Proteomes" id="UP001215280">
    <property type="component" value="Unassembled WGS sequence"/>
</dbReference>
<evidence type="ECO:0000313" key="3">
    <source>
        <dbReference type="Proteomes" id="UP001215280"/>
    </source>
</evidence>